<keyword evidence="3" id="KW-1185">Reference proteome</keyword>
<gene>
    <name evidence="2" type="ORF">WMY93_020151</name>
</gene>
<accession>A0AAW0NJ54</accession>
<dbReference type="InterPro" id="IPR023341">
    <property type="entry name" value="MABP"/>
</dbReference>
<dbReference type="GO" id="GO:0005737">
    <property type="term" value="C:cytoplasm"/>
    <property type="evidence" value="ECO:0007669"/>
    <property type="project" value="UniProtKB-ARBA"/>
</dbReference>
<feature type="domain" description="MABP" evidence="1">
    <location>
        <begin position="2"/>
        <end position="200"/>
    </location>
</feature>
<proteinExistence type="predicted"/>
<sequence length="650" mass="73681">MALYITDLAISTTYHEEEGLKNQGFSLLKINLNEGTGAGNDNYVWFKRGDRANAITRVQVTYHSEMETGMDKFIKLERDINTGTTGVPIHMWFSRAIGDFDNPILDLAVTTETAGEVNYMKKERGEWEKVGCNLNLDAGGKHVYLWVKREKPFYICDVIATVDFQRDQELFSTGYTRVDESTNLTVQQGKDVFIWYRRTSEQVKALSALNISITPEKYAELKRLGYDRLEVNLNENTGGSPAYLWYKSLPNQDKVKRLVLLLNWRCVEQYKAAGINVIERNLNTGNTTPYRRADATTELFMRELVQDAAVHVVFEVCSVEGEEKRPKDSALHCLHTAGQVVRHTDINSGRSRFTPAVTPSVLLGFSSFYLSQEEDVLKTQGFTQINVNLNEGTGAANKNFLWYKKGEKALAITRVQVTYNRQMESSMKEFTMIDKNINTGTSGGPLYMWFSKAVGEFDIPIMDVAVTTETQDEVSHLTARGMWENVDCNLNLGAGGNYVYAWMKRENPFYICDVTATTTYDNHQELFSKGFTRVDISTNLGALGQDVFIWYRKTSDSGKGLSALNISTNPEQYEELKRQGYHVVDVNLNENTGPSVYLWYNSVPGQRKVQGLFLLLDWRSADTYKKSGINVIERNLNTGKQGDTIYLCDV</sequence>
<feature type="domain" description="MABP" evidence="1">
    <location>
        <begin position="409"/>
        <end position="555"/>
    </location>
</feature>
<evidence type="ECO:0000313" key="3">
    <source>
        <dbReference type="Proteomes" id="UP001460270"/>
    </source>
</evidence>
<dbReference type="AlphaFoldDB" id="A0AAW0NJ54"/>
<dbReference type="Gene3D" id="2.100.10.50">
    <property type="match status" value="4"/>
</dbReference>
<evidence type="ECO:0000313" key="2">
    <source>
        <dbReference type="EMBL" id="KAK7899298.1"/>
    </source>
</evidence>
<dbReference type="PROSITE" id="PS51498">
    <property type="entry name" value="MABP"/>
    <property type="match status" value="2"/>
</dbReference>
<protein>
    <recommendedName>
        <fullName evidence="1">MABP domain-containing protein</fullName>
    </recommendedName>
</protein>
<name>A0AAW0NJ54_9GOBI</name>
<evidence type="ECO:0000259" key="1">
    <source>
        <dbReference type="PROSITE" id="PS51498"/>
    </source>
</evidence>
<comment type="caution">
    <text evidence="2">The sequence shown here is derived from an EMBL/GenBank/DDBJ whole genome shotgun (WGS) entry which is preliminary data.</text>
</comment>
<organism evidence="2 3">
    <name type="scientific">Mugilogobius chulae</name>
    <name type="common">yellowstripe goby</name>
    <dbReference type="NCBI Taxonomy" id="88201"/>
    <lineage>
        <taxon>Eukaryota</taxon>
        <taxon>Metazoa</taxon>
        <taxon>Chordata</taxon>
        <taxon>Craniata</taxon>
        <taxon>Vertebrata</taxon>
        <taxon>Euteleostomi</taxon>
        <taxon>Actinopterygii</taxon>
        <taxon>Neopterygii</taxon>
        <taxon>Teleostei</taxon>
        <taxon>Neoteleostei</taxon>
        <taxon>Acanthomorphata</taxon>
        <taxon>Gobiaria</taxon>
        <taxon>Gobiiformes</taxon>
        <taxon>Gobioidei</taxon>
        <taxon>Gobiidae</taxon>
        <taxon>Gobionellinae</taxon>
        <taxon>Mugilogobius</taxon>
    </lineage>
</organism>
<dbReference type="Proteomes" id="UP001460270">
    <property type="component" value="Unassembled WGS sequence"/>
</dbReference>
<reference evidence="3" key="1">
    <citation type="submission" date="2024-04" db="EMBL/GenBank/DDBJ databases">
        <title>Salinicola lusitanus LLJ914,a marine bacterium isolated from the Okinawa Trough.</title>
        <authorList>
            <person name="Li J."/>
        </authorList>
    </citation>
    <scope>NUCLEOTIDE SEQUENCE [LARGE SCALE GENOMIC DNA]</scope>
</reference>
<dbReference type="EMBL" id="JBBPFD010000014">
    <property type="protein sequence ID" value="KAK7899298.1"/>
    <property type="molecule type" value="Genomic_DNA"/>
</dbReference>